<keyword evidence="1" id="KW-0812">Transmembrane</keyword>
<dbReference type="GO" id="GO:0016874">
    <property type="term" value="F:ligase activity"/>
    <property type="evidence" value="ECO:0007669"/>
    <property type="project" value="UniProtKB-KW"/>
</dbReference>
<dbReference type="InterPro" id="IPR008969">
    <property type="entry name" value="CarboxyPept-like_regulatory"/>
</dbReference>
<dbReference type="AlphaFoldDB" id="A0A1F2PDI6"/>
<sequence>MKVDINIKMVVTLLTVLVLGGVCMLGSASAHFTMLFPGGKMDVSPDDYIGELGETETVLIAWGHPYEHVLFDCPVVPEVYVRDPEGVITQLDPVETTVEGFKAYKVSFRIEKHGDYIVHATLSVPEHELVDHTKTVIHCGEEAWEGWDALLGEKVEVLPYTRPYGLEEGFVFTGNALLDGSPLAGATVEVEKYYVTADAEAAVSAAEDLYAEDPPMMYTRVTTTDSDGDFAYTLDEPGIWFVGVYAEGDEMEERGVIVVPVFESFPPAEETGTSGLEDLEGRVSQLEEVVSGLSDKTPESPSVGILATIGILGALTILLRRRR</sequence>
<accession>A0A1F2PDI6</accession>
<keyword evidence="1" id="KW-0472">Membrane</keyword>
<dbReference type="STRING" id="1838285.SCAL_000382"/>
<evidence type="ECO:0000313" key="3">
    <source>
        <dbReference type="Proteomes" id="UP000186940"/>
    </source>
</evidence>
<gene>
    <name evidence="2" type="ORF">SCAL_000382</name>
</gene>
<dbReference type="Pfam" id="PF10670">
    <property type="entry name" value="DUF4198"/>
    <property type="match status" value="1"/>
</dbReference>
<evidence type="ECO:0000313" key="2">
    <source>
        <dbReference type="EMBL" id="OFV68706.1"/>
    </source>
</evidence>
<keyword evidence="2" id="KW-0436">Ligase</keyword>
<name>A0A1F2PDI6_9EURY</name>
<proteinExistence type="predicted"/>
<organism evidence="2 3">
    <name type="scientific">Candidatus Syntropharchaeum caldarium</name>
    <dbReference type="NCBI Taxonomy" id="1838285"/>
    <lineage>
        <taxon>Archaea</taxon>
        <taxon>Methanobacteriati</taxon>
        <taxon>Methanobacteriota</taxon>
        <taxon>Stenosarchaea group</taxon>
        <taxon>Methanomicrobia</taxon>
        <taxon>Methanosarcinales</taxon>
        <taxon>ANME-2 cluster</taxon>
        <taxon>Candidatus Syntropharchaeum</taxon>
    </lineage>
</organism>
<keyword evidence="1" id="KW-1133">Transmembrane helix</keyword>
<keyword evidence="3" id="KW-1185">Reference proteome</keyword>
<dbReference type="EMBL" id="LYOS01000001">
    <property type="protein sequence ID" value="OFV68706.1"/>
    <property type="molecule type" value="Genomic_DNA"/>
</dbReference>
<dbReference type="InterPro" id="IPR019613">
    <property type="entry name" value="DUF4198"/>
</dbReference>
<reference evidence="2" key="1">
    <citation type="submission" date="2016-05" db="EMBL/GenBank/DDBJ databases">
        <title>Microbial consortia oxidize butane by reversing methanogenesis.</title>
        <authorList>
            <person name="Laso-Perez R."/>
            <person name="Richter M."/>
            <person name="Wegener G."/>
            <person name="Musat F."/>
        </authorList>
    </citation>
    <scope>NUCLEOTIDE SEQUENCE [LARGE SCALE GENOMIC DNA]</scope>
    <source>
        <strain evidence="2">BOX2</strain>
    </source>
</reference>
<comment type="caution">
    <text evidence="2">The sequence shown here is derived from an EMBL/GenBank/DDBJ whole genome shotgun (WGS) entry which is preliminary data.</text>
</comment>
<feature type="transmembrane region" description="Helical" evidence="1">
    <location>
        <begin position="301"/>
        <end position="319"/>
    </location>
</feature>
<evidence type="ECO:0000256" key="1">
    <source>
        <dbReference type="SAM" id="Phobius"/>
    </source>
</evidence>
<protein>
    <submittedName>
        <fullName evidence="2">ATP-dependent DNA ligase</fullName>
    </submittedName>
</protein>
<dbReference type="SUPFAM" id="SSF49464">
    <property type="entry name" value="Carboxypeptidase regulatory domain-like"/>
    <property type="match status" value="1"/>
</dbReference>
<dbReference type="Proteomes" id="UP000186940">
    <property type="component" value="Unassembled WGS sequence"/>
</dbReference>